<sequence length="156" mass="17669">MKRSQSFVQILPKGLLRLTTRQSPHSASLCDPTAGNRASRRSIWCLAGSCLAPWPHAKPVLNPCCPVLPRWQWPHRIPLDAGAGDLDAGAWESVDVSFRSPRWFQIPAHWLHARTGFVKFLVRLRPLLRGFVFVDDGFVHFLLPLDCLLSLRQLDL</sequence>
<dbReference type="EMBL" id="FXUG01000022">
    <property type="protein sequence ID" value="SMP76835.1"/>
    <property type="molecule type" value="Genomic_DNA"/>
</dbReference>
<name>A0ABY1QRL2_9BACT</name>
<organism evidence="1 2">
    <name type="scientific">Neorhodopirellula lusitana</name>
    <dbReference type="NCBI Taxonomy" id="445327"/>
    <lineage>
        <taxon>Bacteria</taxon>
        <taxon>Pseudomonadati</taxon>
        <taxon>Planctomycetota</taxon>
        <taxon>Planctomycetia</taxon>
        <taxon>Pirellulales</taxon>
        <taxon>Pirellulaceae</taxon>
        <taxon>Neorhodopirellula</taxon>
    </lineage>
</organism>
<evidence type="ECO:0000313" key="1">
    <source>
        <dbReference type="EMBL" id="SMP76835.1"/>
    </source>
</evidence>
<dbReference type="Proteomes" id="UP001158067">
    <property type="component" value="Unassembled WGS sequence"/>
</dbReference>
<comment type="caution">
    <text evidence="1">The sequence shown here is derived from an EMBL/GenBank/DDBJ whole genome shotgun (WGS) entry which is preliminary data.</text>
</comment>
<gene>
    <name evidence="1" type="ORF">SAMN06265222_12220</name>
</gene>
<reference evidence="1 2" key="1">
    <citation type="submission" date="2017-05" db="EMBL/GenBank/DDBJ databases">
        <authorList>
            <person name="Varghese N."/>
            <person name="Submissions S."/>
        </authorList>
    </citation>
    <scope>NUCLEOTIDE SEQUENCE [LARGE SCALE GENOMIC DNA]</scope>
    <source>
        <strain evidence="1 2">DSM 25457</strain>
    </source>
</reference>
<protein>
    <submittedName>
        <fullName evidence="1">Uncharacterized protein</fullName>
    </submittedName>
</protein>
<accession>A0ABY1QRL2</accession>
<keyword evidence="2" id="KW-1185">Reference proteome</keyword>
<evidence type="ECO:0000313" key="2">
    <source>
        <dbReference type="Proteomes" id="UP001158067"/>
    </source>
</evidence>
<proteinExistence type="predicted"/>